<evidence type="ECO:0000256" key="6">
    <source>
        <dbReference type="SAM" id="MobiDB-lite"/>
    </source>
</evidence>
<dbReference type="AlphaFoldDB" id="A0AAV4AUX3"/>
<organism evidence="8 9">
    <name type="scientific">Plakobranchus ocellatus</name>
    <dbReference type="NCBI Taxonomy" id="259542"/>
    <lineage>
        <taxon>Eukaryota</taxon>
        <taxon>Metazoa</taxon>
        <taxon>Spiralia</taxon>
        <taxon>Lophotrochozoa</taxon>
        <taxon>Mollusca</taxon>
        <taxon>Gastropoda</taxon>
        <taxon>Heterobranchia</taxon>
        <taxon>Euthyneura</taxon>
        <taxon>Panpulmonata</taxon>
        <taxon>Sacoglossa</taxon>
        <taxon>Placobranchoidea</taxon>
        <taxon>Plakobranchidae</taxon>
        <taxon>Plakobranchus</taxon>
    </lineage>
</organism>
<dbReference type="Proteomes" id="UP000735302">
    <property type="component" value="Unassembled WGS sequence"/>
</dbReference>
<feature type="region of interest" description="Disordered" evidence="6">
    <location>
        <begin position="1"/>
        <end position="63"/>
    </location>
</feature>
<feature type="transmembrane region" description="Helical" evidence="7">
    <location>
        <begin position="706"/>
        <end position="726"/>
    </location>
</feature>
<evidence type="ECO:0000256" key="4">
    <source>
        <dbReference type="ARBA" id="ARBA00022989"/>
    </source>
</evidence>
<feature type="region of interest" description="Disordered" evidence="6">
    <location>
        <begin position="532"/>
        <end position="570"/>
    </location>
</feature>
<comment type="similarity">
    <text evidence="2">Belongs to the tetraspanin (TM4SF) family.</text>
</comment>
<feature type="compositionally biased region" description="Acidic residues" evidence="6">
    <location>
        <begin position="491"/>
        <end position="503"/>
    </location>
</feature>
<evidence type="ECO:0000256" key="7">
    <source>
        <dbReference type="SAM" id="Phobius"/>
    </source>
</evidence>
<evidence type="ECO:0000256" key="3">
    <source>
        <dbReference type="ARBA" id="ARBA00022692"/>
    </source>
</evidence>
<reference evidence="8 9" key="1">
    <citation type="journal article" date="2021" name="Elife">
        <title>Chloroplast acquisition without the gene transfer in kleptoplastic sea slugs, Plakobranchus ocellatus.</title>
        <authorList>
            <person name="Maeda T."/>
            <person name="Takahashi S."/>
            <person name="Yoshida T."/>
            <person name="Shimamura S."/>
            <person name="Takaki Y."/>
            <person name="Nagai Y."/>
            <person name="Toyoda A."/>
            <person name="Suzuki Y."/>
            <person name="Arimoto A."/>
            <person name="Ishii H."/>
            <person name="Satoh N."/>
            <person name="Nishiyama T."/>
            <person name="Hasebe M."/>
            <person name="Maruyama T."/>
            <person name="Minagawa J."/>
            <person name="Obokata J."/>
            <person name="Shigenobu S."/>
        </authorList>
    </citation>
    <scope>NUCLEOTIDE SEQUENCE [LARGE SCALE GENOMIC DNA]</scope>
</reference>
<feature type="region of interest" description="Disordered" evidence="6">
    <location>
        <begin position="254"/>
        <end position="337"/>
    </location>
</feature>
<keyword evidence="9" id="KW-1185">Reference proteome</keyword>
<feature type="transmembrane region" description="Helical" evidence="7">
    <location>
        <begin position="853"/>
        <end position="877"/>
    </location>
</feature>
<evidence type="ECO:0000313" key="8">
    <source>
        <dbReference type="EMBL" id="GFO10119.1"/>
    </source>
</evidence>
<dbReference type="Pfam" id="PF00335">
    <property type="entry name" value="Tetraspanin"/>
    <property type="match status" value="1"/>
</dbReference>
<dbReference type="EMBL" id="BLXT01004146">
    <property type="protein sequence ID" value="GFO10119.1"/>
    <property type="molecule type" value="Genomic_DNA"/>
</dbReference>
<sequence length="900" mass="100455">MADEDLPLDELFCKDEGSDRMSPEPSSPLLVKQQLSDCQVTDSGHCGDNSESTSNKALSDDDLSNRESLLASVCSDSDKNRQIETVSAGDKTTAQSPSELELPITPLETLTLPHPLHSEDTRDNGLNAINIEPLHTDLNTIICELQRIATDDADLVASADAFEDSAKCVKKDLSSDARLDSDRLEFLSDVMDDLTLMAESLELESDAAPKQTPNGSFIQEEAIVHCCNCDEKTESNAPFDSSLHNTEIAQTADKFSGRDHSQNLSDDDSVQVVRDRSPMDSSDRTNLTHSPSAESDDTSTNMKTATAARKRYASMKSKKVNNNQGAQSNDEKSLSEIQTFTTQNEQIEKDVGYEDCNQLKSMPAPPKEYMSLPLTPRQTKADSLNLSAGAKENNELPRPLSVFAGKGGSFDGSRQQSTTEVDLGGFAKMFASKFRKKEASETKQTDALLPNEKSTRDDEASTFVFVKNPHAVEVHAAHRTETAGNAVGGDNIDDDNVEDDDDKPLDMEQLLRKLDLSDKVKRQIRQASQLSFQIQSNNHERQGKGDVKRWKSLDNSTHNSTSPPSPSGETLNRIMLKPWKIPMAIKIMKNLRKKQSSVEEDRLSLEFFVPGRKTYIRLHRHTFFNFLLKYSIFFFTFIFWIGSLSCITYGTWMLTHNSVIIDNITDVFLDPNVLLCVVGAIIFVIAFIGCLGALRENICLLKMFQYSLTAVVVLEVLFSTLIFLFYTMPEFRRAVKVGPEEVLKSAVKGYFDDEVMKTWIDAVQKKFACCGVSMSDEGYLDWQENQYFNCSESNPSMHRCSVPLSCCIFEEGDFINYMCGAGIIKKEFTYVRTIINTKGCMKSFGEWLAKHDAVIGFVFLGLIGLQILGVVSGRYFIKNLRECDSNKRQSDRIQIGPSEE</sequence>
<keyword evidence="4 7" id="KW-1133">Transmembrane helix</keyword>
<keyword evidence="3 7" id="KW-0812">Transmembrane</keyword>
<feature type="region of interest" description="Disordered" evidence="6">
    <location>
        <begin position="437"/>
        <end position="457"/>
    </location>
</feature>
<protein>
    <submittedName>
        <fullName evidence="8">Tetraspanin</fullName>
    </submittedName>
</protein>
<feature type="transmembrane region" description="Helical" evidence="7">
    <location>
        <begin position="672"/>
        <end position="694"/>
    </location>
</feature>
<dbReference type="PANTHER" id="PTHR19282:SF477">
    <property type="entry name" value="TETRASPANIN"/>
    <property type="match status" value="1"/>
</dbReference>
<feature type="compositionally biased region" description="Basic and acidic residues" evidence="6">
    <location>
        <begin position="538"/>
        <end position="552"/>
    </location>
</feature>
<dbReference type="InterPro" id="IPR018503">
    <property type="entry name" value="Tetraspanin_CS"/>
</dbReference>
<evidence type="ECO:0000256" key="2">
    <source>
        <dbReference type="ARBA" id="ARBA00006840"/>
    </source>
</evidence>
<dbReference type="PRINTS" id="PR00259">
    <property type="entry name" value="TMFOUR"/>
</dbReference>
<dbReference type="SUPFAM" id="SSF81665">
    <property type="entry name" value="Calcium ATPase, transmembrane domain M"/>
    <property type="match status" value="1"/>
</dbReference>
<feature type="compositionally biased region" description="Basic and acidic residues" evidence="6">
    <location>
        <begin position="273"/>
        <end position="283"/>
    </location>
</feature>
<dbReference type="SUPFAM" id="SSF48652">
    <property type="entry name" value="Tetraspanin"/>
    <property type="match status" value="1"/>
</dbReference>
<evidence type="ECO:0000313" key="9">
    <source>
        <dbReference type="Proteomes" id="UP000735302"/>
    </source>
</evidence>
<dbReference type="InterPro" id="IPR008952">
    <property type="entry name" value="Tetraspanin_EC2_sf"/>
</dbReference>
<feature type="region of interest" description="Disordered" evidence="6">
    <location>
        <begin position="390"/>
        <end position="416"/>
    </location>
</feature>
<evidence type="ECO:0000256" key="5">
    <source>
        <dbReference type="ARBA" id="ARBA00023136"/>
    </source>
</evidence>
<name>A0AAV4AUX3_9GAST</name>
<feature type="compositionally biased region" description="Basic and acidic residues" evidence="6">
    <location>
        <begin position="11"/>
        <end position="22"/>
    </location>
</feature>
<dbReference type="Gene3D" id="1.10.1450.10">
    <property type="entry name" value="Tetraspanin"/>
    <property type="match status" value="1"/>
</dbReference>
<feature type="region of interest" description="Disordered" evidence="6">
    <location>
        <begin position="477"/>
        <end position="503"/>
    </location>
</feature>
<dbReference type="PROSITE" id="PS00421">
    <property type="entry name" value="TM4_1"/>
    <property type="match status" value="1"/>
</dbReference>
<feature type="compositionally biased region" description="Basic residues" evidence="6">
    <location>
        <begin position="308"/>
        <end position="319"/>
    </location>
</feature>
<gene>
    <name evidence="8" type="ORF">PoB_003662400</name>
</gene>
<feature type="compositionally biased region" description="Polar residues" evidence="6">
    <location>
        <begin position="33"/>
        <end position="42"/>
    </location>
</feature>
<dbReference type="InterPro" id="IPR018499">
    <property type="entry name" value="Tetraspanin/Peripherin"/>
</dbReference>
<proteinExistence type="inferred from homology"/>
<comment type="caution">
    <text evidence="8">The sequence shown here is derived from an EMBL/GenBank/DDBJ whole genome shotgun (WGS) entry which is preliminary data.</text>
</comment>
<evidence type="ECO:0000256" key="1">
    <source>
        <dbReference type="ARBA" id="ARBA00004141"/>
    </source>
</evidence>
<feature type="compositionally biased region" description="Polar residues" evidence="6">
    <location>
        <begin position="284"/>
        <end position="304"/>
    </location>
</feature>
<keyword evidence="5 7" id="KW-0472">Membrane</keyword>
<accession>A0AAV4AUX3</accession>
<comment type="subcellular location">
    <subcellularLocation>
        <location evidence="1">Membrane</location>
        <topology evidence="1">Multi-pass membrane protein</topology>
    </subcellularLocation>
</comment>
<feature type="transmembrane region" description="Helical" evidence="7">
    <location>
        <begin position="627"/>
        <end position="652"/>
    </location>
</feature>
<dbReference type="InterPro" id="IPR023298">
    <property type="entry name" value="ATPase_P-typ_TM_dom_sf"/>
</dbReference>
<dbReference type="GO" id="GO:0005886">
    <property type="term" value="C:plasma membrane"/>
    <property type="evidence" value="ECO:0007669"/>
    <property type="project" value="TreeGrafter"/>
</dbReference>
<dbReference type="PANTHER" id="PTHR19282">
    <property type="entry name" value="TETRASPANIN"/>
    <property type="match status" value="1"/>
</dbReference>